<feature type="compositionally biased region" description="Gly residues" evidence="1">
    <location>
        <begin position="264"/>
        <end position="274"/>
    </location>
</feature>
<feature type="compositionally biased region" description="Basic and acidic residues" evidence="1">
    <location>
        <begin position="290"/>
        <end position="299"/>
    </location>
</feature>
<dbReference type="Proteomes" id="UP000815325">
    <property type="component" value="Unassembled WGS sequence"/>
</dbReference>
<feature type="compositionally biased region" description="Acidic residues" evidence="1">
    <location>
        <begin position="366"/>
        <end position="378"/>
    </location>
</feature>
<evidence type="ECO:0000313" key="3">
    <source>
        <dbReference type="Proteomes" id="UP000815325"/>
    </source>
</evidence>
<proteinExistence type="predicted"/>
<gene>
    <name evidence="2" type="ORF">DUNSADRAFT_1998</name>
</gene>
<dbReference type="EMBL" id="MU069562">
    <property type="protein sequence ID" value="KAF5838907.1"/>
    <property type="molecule type" value="Genomic_DNA"/>
</dbReference>
<feature type="compositionally biased region" description="Basic and acidic residues" evidence="1">
    <location>
        <begin position="328"/>
        <end position="338"/>
    </location>
</feature>
<accession>A0ABQ7GWC1</accession>
<sequence>MLLSARWPLPLRAQAPDLGSVSRRKPVWATHIPDVRPNSADIKTRLGALPSTAQLQSLLGPSPEDQREFDTLWSEYARELELSKEASNAIALQARQGRLVCDANFLRARALKLMAVCGKVPGLNPRNVLSQSSLTLRYSPHKLASAARRLSVLLPEHDVTATLVTVMAHLDLGPDILASYLLELESVFCPCFYGAAVPPLVFAFFVSEQLELKAQADDSRDAFESEQLELEAQASNSPAESGPVSSSLNGQHTGSGAQDAGVDSGQGGGIGGTPGDSPAEARAVDAPWSSDKREDRIADCEEEGEQNGHEDGSQEEPRRQLDTSQENKTSRNSDREPPSSEYSGSGSWAIRTQSRQATIPDPGILMDDDEGTPGEDESSPLTRQPLDLVQILVRLRGLVSVLGAEVAHAGLSRTPRIMLGVGTEQAQASRAALQDVLRINGALAARMLETRGKLTSMDPSSVQPQLSALTIALGWPKSRVRLLCLEEPLMLLRTPSSVGRLWRRLQRAARQHRAWADTLAQAPVDYLAMLMRLPRPDEALARMDFLSQGRGRLRVPPLERILRTPLGAFLREFPEYSTWRH</sequence>
<comment type="caution">
    <text evidence="2">The sequence shown here is derived from an EMBL/GenBank/DDBJ whole genome shotgun (WGS) entry which is preliminary data.</text>
</comment>
<organism evidence="2 3">
    <name type="scientific">Dunaliella salina</name>
    <name type="common">Green alga</name>
    <name type="synonym">Protococcus salinus</name>
    <dbReference type="NCBI Taxonomy" id="3046"/>
    <lineage>
        <taxon>Eukaryota</taxon>
        <taxon>Viridiplantae</taxon>
        <taxon>Chlorophyta</taxon>
        <taxon>core chlorophytes</taxon>
        <taxon>Chlorophyceae</taxon>
        <taxon>CS clade</taxon>
        <taxon>Chlamydomonadales</taxon>
        <taxon>Dunaliellaceae</taxon>
        <taxon>Dunaliella</taxon>
    </lineage>
</organism>
<feature type="compositionally biased region" description="Basic and acidic residues" evidence="1">
    <location>
        <begin position="306"/>
        <end position="321"/>
    </location>
</feature>
<evidence type="ECO:0000256" key="1">
    <source>
        <dbReference type="SAM" id="MobiDB-lite"/>
    </source>
</evidence>
<name>A0ABQ7GWC1_DUNSA</name>
<protein>
    <submittedName>
        <fullName evidence="2">Uncharacterized protein</fullName>
    </submittedName>
</protein>
<keyword evidence="3" id="KW-1185">Reference proteome</keyword>
<feature type="compositionally biased region" description="Polar residues" evidence="1">
    <location>
        <begin position="233"/>
        <end position="255"/>
    </location>
</feature>
<reference evidence="2" key="1">
    <citation type="submission" date="2017-08" db="EMBL/GenBank/DDBJ databases">
        <authorList>
            <person name="Polle J.E."/>
            <person name="Barry K."/>
            <person name="Cushman J."/>
            <person name="Schmutz J."/>
            <person name="Tran D."/>
            <person name="Hathwaick L.T."/>
            <person name="Yim W.C."/>
            <person name="Jenkins J."/>
            <person name="Mckie-Krisberg Z.M."/>
            <person name="Prochnik S."/>
            <person name="Lindquist E."/>
            <person name="Dockter R.B."/>
            <person name="Adam C."/>
            <person name="Molina H."/>
            <person name="Bunkerborg J."/>
            <person name="Jin E."/>
            <person name="Buchheim M."/>
            <person name="Magnuson J."/>
        </authorList>
    </citation>
    <scope>NUCLEOTIDE SEQUENCE</scope>
    <source>
        <strain evidence="2">CCAP 19/18</strain>
    </source>
</reference>
<feature type="region of interest" description="Disordered" evidence="1">
    <location>
        <begin position="217"/>
        <end position="383"/>
    </location>
</feature>
<evidence type="ECO:0000313" key="2">
    <source>
        <dbReference type="EMBL" id="KAF5838907.1"/>
    </source>
</evidence>